<dbReference type="EMBL" id="AP011177">
    <property type="protein sequence ID" value="BAJ03923.1"/>
    <property type="molecule type" value="Genomic_DNA"/>
</dbReference>
<accession>D4ZD28</accession>
<protein>
    <submittedName>
        <fullName evidence="1">Uncharacterized protein</fullName>
    </submittedName>
</protein>
<organism evidence="1 2">
    <name type="scientific">Shewanella violacea (strain JCM 10179 / CIP 106290 / LMG 19151 / DSS12)</name>
    <dbReference type="NCBI Taxonomy" id="637905"/>
    <lineage>
        <taxon>Bacteria</taxon>
        <taxon>Pseudomonadati</taxon>
        <taxon>Pseudomonadota</taxon>
        <taxon>Gammaproteobacteria</taxon>
        <taxon>Alteromonadales</taxon>
        <taxon>Shewanellaceae</taxon>
        <taxon>Shewanella</taxon>
    </lineage>
</organism>
<dbReference type="Proteomes" id="UP000002350">
    <property type="component" value="Chromosome"/>
</dbReference>
<gene>
    <name evidence="1" type="ordered locus">SVI_3952</name>
</gene>
<evidence type="ECO:0000313" key="1">
    <source>
        <dbReference type="EMBL" id="BAJ03923.1"/>
    </source>
</evidence>
<dbReference type="STRING" id="637905.SVI_3952"/>
<evidence type="ECO:0000313" key="2">
    <source>
        <dbReference type="Proteomes" id="UP000002350"/>
    </source>
</evidence>
<dbReference type="AlphaFoldDB" id="D4ZD28"/>
<dbReference type="eggNOG" id="COG0204">
    <property type="taxonomic scope" value="Bacteria"/>
</dbReference>
<proteinExistence type="predicted"/>
<dbReference type="KEGG" id="svo:SVI_3952"/>
<dbReference type="HOGENOM" id="CLU_2810057_0_0_6"/>
<name>D4ZD28_SHEVD</name>
<reference evidence="2" key="1">
    <citation type="journal article" date="2010" name="Mol. Biosyst.">
        <title>Complete genome sequence and comparative analysis of Shewanella violacea, a psychrophilic and piezophilic bacterium from deep sea floor sediments.</title>
        <authorList>
            <person name="Aono E."/>
            <person name="Baba T."/>
            <person name="Ara T."/>
            <person name="Nishi T."/>
            <person name="Nakamichi T."/>
            <person name="Inamoto E."/>
            <person name="Toyonaga H."/>
            <person name="Hasegawa M."/>
            <person name="Takai Y."/>
            <person name="Okumura Y."/>
            <person name="Baba M."/>
            <person name="Tomita M."/>
            <person name="Kato C."/>
            <person name="Oshima T."/>
            <person name="Nakasone K."/>
            <person name="Mori H."/>
        </authorList>
    </citation>
    <scope>NUCLEOTIDE SEQUENCE [LARGE SCALE GENOMIC DNA]</scope>
    <source>
        <strain evidence="2">JCM 10179 / CIP 106290 / LMG 19151 / DSS12</strain>
    </source>
</reference>
<sequence length="73" mass="8732">MHGKIKKIVMRIEVLPVLEVDNLRYFSEPKYRVDFQRWLNQAWEEKDEQIHQLMIKHGAVKTDSSKGQNQPLI</sequence>
<keyword evidence="2" id="KW-1185">Reference proteome</keyword>